<proteinExistence type="predicted"/>
<evidence type="ECO:0000256" key="1">
    <source>
        <dbReference type="SAM" id="Phobius"/>
    </source>
</evidence>
<accession>A0A640SN82</accession>
<dbReference type="RefSeq" id="WP_190144674.1">
    <property type="nucleotide sequence ID" value="NZ_BLIO01000001.1"/>
</dbReference>
<feature type="transmembrane region" description="Helical" evidence="1">
    <location>
        <begin position="37"/>
        <end position="56"/>
    </location>
</feature>
<reference evidence="2 3" key="1">
    <citation type="submission" date="2019-12" db="EMBL/GenBank/DDBJ databases">
        <title>Whole genome shotgun sequence of Streptomyces hygroscopicus subsp. glebosus NBRC 13786.</title>
        <authorList>
            <person name="Ichikawa N."/>
            <person name="Kimura A."/>
            <person name="Kitahashi Y."/>
            <person name="Komaki H."/>
            <person name="Tamura T."/>
        </authorList>
    </citation>
    <scope>NUCLEOTIDE SEQUENCE [LARGE SCALE GENOMIC DNA]</scope>
    <source>
        <strain evidence="2 3">NBRC 13786</strain>
    </source>
</reference>
<keyword evidence="1" id="KW-0472">Membrane</keyword>
<dbReference type="Proteomes" id="UP000430079">
    <property type="component" value="Unassembled WGS sequence"/>
</dbReference>
<dbReference type="PIRSF" id="PIRSF003203">
    <property type="entry name" value="AzlD"/>
    <property type="match status" value="1"/>
</dbReference>
<evidence type="ECO:0000313" key="3">
    <source>
        <dbReference type="Proteomes" id="UP000430079"/>
    </source>
</evidence>
<keyword evidence="3" id="KW-1185">Reference proteome</keyword>
<comment type="caution">
    <text evidence="2">The sequence shown here is derived from an EMBL/GenBank/DDBJ whole genome shotgun (WGS) entry which is preliminary data.</text>
</comment>
<dbReference type="Pfam" id="PF05437">
    <property type="entry name" value="AzlD"/>
    <property type="match status" value="1"/>
</dbReference>
<dbReference type="EMBL" id="BLIO01000001">
    <property type="protein sequence ID" value="GFE12747.1"/>
    <property type="molecule type" value="Genomic_DNA"/>
</dbReference>
<feature type="transmembrane region" description="Helical" evidence="1">
    <location>
        <begin position="6"/>
        <end position="25"/>
    </location>
</feature>
<sequence length="110" mass="11745">MPDPGYLITAVATAVAVTWALRALPFAALAPLRSSPLVAYLNTAMPVGVMLILTVYTLRTFNPQMPDRAWPTALALAVTVALHLWRRNVLLSILGGTAVHVALASTLFAH</sequence>
<protein>
    <submittedName>
        <fullName evidence="2">Putative branched-chain amino acid transport protein</fullName>
    </submittedName>
</protein>
<keyword evidence="1" id="KW-1133">Transmembrane helix</keyword>
<evidence type="ECO:0000313" key="2">
    <source>
        <dbReference type="EMBL" id="GFE12747.1"/>
    </source>
</evidence>
<feature type="transmembrane region" description="Helical" evidence="1">
    <location>
        <begin position="68"/>
        <end position="85"/>
    </location>
</feature>
<gene>
    <name evidence="2" type="ORF">Sgleb_07940</name>
</gene>
<feature type="transmembrane region" description="Helical" evidence="1">
    <location>
        <begin position="90"/>
        <end position="109"/>
    </location>
</feature>
<dbReference type="AlphaFoldDB" id="A0A640SN82"/>
<name>A0A640SN82_9ACTN</name>
<dbReference type="InterPro" id="IPR008407">
    <property type="entry name" value="Brnchd-chn_aa_trnsp_AzlD"/>
</dbReference>
<organism evidence="2 3">
    <name type="scientific">Streptomyces glebosus</name>
    <dbReference type="NCBI Taxonomy" id="249580"/>
    <lineage>
        <taxon>Bacteria</taxon>
        <taxon>Bacillati</taxon>
        <taxon>Actinomycetota</taxon>
        <taxon>Actinomycetes</taxon>
        <taxon>Kitasatosporales</taxon>
        <taxon>Streptomycetaceae</taxon>
        <taxon>Streptomyces</taxon>
    </lineage>
</organism>
<keyword evidence="1" id="KW-0812">Transmembrane</keyword>